<gene>
    <name evidence="1" type="ORF">DK847_05915</name>
</gene>
<evidence type="ECO:0000313" key="2">
    <source>
        <dbReference type="Proteomes" id="UP000248795"/>
    </source>
</evidence>
<accession>A0A2W2AW69</accession>
<protein>
    <submittedName>
        <fullName evidence="1">Uncharacterized protein</fullName>
    </submittedName>
</protein>
<keyword evidence="2" id="KW-1185">Reference proteome</keyword>
<dbReference type="Proteomes" id="UP000248795">
    <property type="component" value="Unassembled WGS sequence"/>
</dbReference>
<reference evidence="2" key="1">
    <citation type="submission" date="2018-06" db="EMBL/GenBank/DDBJ databases">
        <title>Aestuariibacter litoralis strain KCTC 52945T.</title>
        <authorList>
            <person name="Li X."/>
            <person name="Salam N."/>
            <person name="Li J.-L."/>
            <person name="Chen Y.-M."/>
            <person name="Yang Z.-W."/>
            <person name="Zhang L.-Y."/>
            <person name="Han M.-X."/>
            <person name="Xiao M."/>
            <person name="Li W.-J."/>
        </authorList>
    </citation>
    <scope>NUCLEOTIDE SEQUENCE [LARGE SCALE GENOMIC DNA]</scope>
    <source>
        <strain evidence="2">KCTC 52945</strain>
    </source>
</reference>
<dbReference type="AlphaFoldDB" id="A0A2W2AW69"/>
<evidence type="ECO:0000313" key="1">
    <source>
        <dbReference type="EMBL" id="PZF77962.1"/>
    </source>
</evidence>
<sequence length="128" mass="13722">MCDYSLERQTNRAAVTGESLVTTAFPGSTTLGFAAAGRLDVAVCLKPGTELAFADAVAFTGLFRFLLRARAQDCRTARFRHVNEANPLLHHDALEFGSGEVVLLTHLRPGQQAVVIQLPAVTSALVRA</sequence>
<dbReference type="RefSeq" id="WP_111196804.1">
    <property type="nucleotide sequence ID" value="NZ_QKVK01000002.1"/>
</dbReference>
<proteinExistence type="predicted"/>
<dbReference type="EMBL" id="QKVK01000002">
    <property type="protein sequence ID" value="PZF77962.1"/>
    <property type="molecule type" value="Genomic_DNA"/>
</dbReference>
<organism evidence="1 2">
    <name type="scientific">Aestuariivirga litoralis</name>
    <dbReference type="NCBI Taxonomy" id="2650924"/>
    <lineage>
        <taxon>Bacteria</taxon>
        <taxon>Pseudomonadati</taxon>
        <taxon>Pseudomonadota</taxon>
        <taxon>Alphaproteobacteria</taxon>
        <taxon>Hyphomicrobiales</taxon>
        <taxon>Aestuariivirgaceae</taxon>
        <taxon>Aestuariivirga</taxon>
    </lineage>
</organism>
<comment type="caution">
    <text evidence="1">The sequence shown here is derived from an EMBL/GenBank/DDBJ whole genome shotgun (WGS) entry which is preliminary data.</text>
</comment>
<name>A0A2W2AW69_9HYPH</name>